<reference evidence="2" key="2">
    <citation type="submission" date="2019-04" db="UniProtKB">
        <authorList>
            <consortium name="EnsemblPlants"/>
        </authorList>
    </citation>
    <scope>IDENTIFICATION</scope>
    <source>
        <strain evidence="2">cv. Heinz 1706</strain>
    </source>
</reference>
<protein>
    <submittedName>
        <fullName evidence="2">Uncharacterized protein</fullName>
    </submittedName>
</protein>
<dbReference type="AlphaFoldDB" id="A0A494GAA6"/>
<dbReference type="EnsemblPlants" id="Solyc00g309530.1.1">
    <property type="protein sequence ID" value="Solyc00g309530.1.1"/>
    <property type="gene ID" value="Solyc00g309530.1"/>
</dbReference>
<evidence type="ECO:0000313" key="2">
    <source>
        <dbReference type="EnsemblPlants" id="Solyc00g309530.1.1"/>
    </source>
</evidence>
<name>A0A494GAA6_SOLLC</name>
<keyword evidence="1" id="KW-0472">Membrane</keyword>
<dbReference type="Gramene" id="Solyc00g309530.1.1">
    <property type="protein sequence ID" value="Solyc00g309530.1.1"/>
    <property type="gene ID" value="Solyc00g309530.1"/>
</dbReference>
<accession>A0A494GAA6</accession>
<proteinExistence type="predicted"/>
<evidence type="ECO:0000256" key="1">
    <source>
        <dbReference type="SAM" id="Phobius"/>
    </source>
</evidence>
<sequence length="52" mass="5862">MKAVDLMLSGKSQNSRGCRLEIGQMGFCFVYSEFFPSSLVCFFAFTRGVLVR</sequence>
<dbReference type="PaxDb" id="4081-Solyc00g309530.1.1"/>
<keyword evidence="1" id="KW-0812">Transmembrane</keyword>
<dbReference type="InParanoid" id="A0A494GAA6"/>
<keyword evidence="3" id="KW-1185">Reference proteome</keyword>
<evidence type="ECO:0000313" key="3">
    <source>
        <dbReference type="Proteomes" id="UP000004994"/>
    </source>
</evidence>
<organism evidence="2">
    <name type="scientific">Solanum lycopersicum</name>
    <name type="common">Tomato</name>
    <name type="synonym">Lycopersicon esculentum</name>
    <dbReference type="NCBI Taxonomy" id="4081"/>
    <lineage>
        <taxon>Eukaryota</taxon>
        <taxon>Viridiplantae</taxon>
        <taxon>Streptophyta</taxon>
        <taxon>Embryophyta</taxon>
        <taxon>Tracheophyta</taxon>
        <taxon>Spermatophyta</taxon>
        <taxon>Magnoliopsida</taxon>
        <taxon>eudicotyledons</taxon>
        <taxon>Gunneridae</taxon>
        <taxon>Pentapetalae</taxon>
        <taxon>asterids</taxon>
        <taxon>lamiids</taxon>
        <taxon>Solanales</taxon>
        <taxon>Solanaceae</taxon>
        <taxon>Solanoideae</taxon>
        <taxon>Solaneae</taxon>
        <taxon>Solanum</taxon>
        <taxon>Solanum subgen. Lycopersicon</taxon>
    </lineage>
</organism>
<feature type="transmembrane region" description="Helical" evidence="1">
    <location>
        <begin position="29"/>
        <end position="50"/>
    </location>
</feature>
<keyword evidence="1" id="KW-1133">Transmembrane helix</keyword>
<reference evidence="2" key="1">
    <citation type="journal article" date="2012" name="Nature">
        <title>The tomato genome sequence provides insights into fleshy fruit evolution.</title>
        <authorList>
            <consortium name="Tomato Genome Consortium"/>
        </authorList>
    </citation>
    <scope>NUCLEOTIDE SEQUENCE [LARGE SCALE GENOMIC DNA]</scope>
    <source>
        <strain evidence="2">cv. Heinz 1706</strain>
    </source>
</reference>
<dbReference type="Proteomes" id="UP000004994">
    <property type="component" value="Unassembled WGS sequence"/>
</dbReference>